<dbReference type="RefSeq" id="WP_183590979.1">
    <property type="nucleotide sequence ID" value="NZ_JACHWR010000001.1"/>
</dbReference>
<proteinExistence type="predicted"/>
<evidence type="ECO:0000313" key="2">
    <source>
        <dbReference type="Proteomes" id="UP000589626"/>
    </source>
</evidence>
<keyword evidence="2" id="KW-1185">Reference proteome</keyword>
<comment type="caution">
    <text evidence="1">The sequence shown here is derived from an EMBL/GenBank/DDBJ whole genome shotgun (WGS) entry which is preliminary data.</text>
</comment>
<reference evidence="1 2" key="1">
    <citation type="submission" date="2020-08" db="EMBL/GenBank/DDBJ databases">
        <title>Sequencing the genomes of 1000 actinobacteria strains.</title>
        <authorList>
            <person name="Klenk H.-P."/>
        </authorList>
    </citation>
    <scope>NUCLEOTIDE SEQUENCE [LARGE SCALE GENOMIC DNA]</scope>
    <source>
        <strain evidence="1 2">DSM 105498</strain>
    </source>
</reference>
<accession>A0A7W4VTD3</accession>
<gene>
    <name evidence="1" type="ORF">FHU40_000825</name>
</gene>
<evidence type="ECO:0000313" key="1">
    <source>
        <dbReference type="EMBL" id="MBB3041024.1"/>
    </source>
</evidence>
<dbReference type="EMBL" id="JACHWR010000001">
    <property type="protein sequence ID" value="MBB3041024.1"/>
    <property type="molecule type" value="Genomic_DNA"/>
</dbReference>
<sequence>MSGQSILAGLRKAREKALAELTIDLQVPGLDDPKVYVRYRPIQQREVDLVHERTRDTKSEDRDLIANASLLAHACVGVFVTVDGKPDGDPSTWPRFDQDLAQMLGIDEAPDGSKIEPTTAEIVRALYMTDGALLNTARALDAWSAPAILRREEEHAGN</sequence>
<dbReference type="Proteomes" id="UP000589626">
    <property type="component" value="Unassembled WGS sequence"/>
</dbReference>
<protein>
    <submittedName>
        <fullName evidence="1">Uncharacterized protein</fullName>
    </submittedName>
</protein>
<name>A0A7W4VTD3_9ACTN</name>
<dbReference type="AlphaFoldDB" id="A0A7W4VTD3"/>
<organism evidence="1 2">
    <name type="scientific">Nocardioides soli</name>
    <dbReference type="NCBI Taxonomy" id="1036020"/>
    <lineage>
        <taxon>Bacteria</taxon>
        <taxon>Bacillati</taxon>
        <taxon>Actinomycetota</taxon>
        <taxon>Actinomycetes</taxon>
        <taxon>Propionibacteriales</taxon>
        <taxon>Nocardioidaceae</taxon>
        <taxon>Nocardioides</taxon>
    </lineage>
</organism>